<accession>A0ABZ1TQ41</accession>
<feature type="compositionally biased region" description="Polar residues" evidence="1">
    <location>
        <begin position="176"/>
        <end position="187"/>
    </location>
</feature>
<evidence type="ECO:0000256" key="1">
    <source>
        <dbReference type="SAM" id="MobiDB-lite"/>
    </source>
</evidence>
<organism evidence="3 4">
    <name type="scientific">Streptomyces virginiae</name>
    <name type="common">Streptomyces cinnamonensis</name>
    <dbReference type="NCBI Taxonomy" id="1961"/>
    <lineage>
        <taxon>Bacteria</taxon>
        <taxon>Bacillati</taxon>
        <taxon>Actinomycetota</taxon>
        <taxon>Actinomycetes</taxon>
        <taxon>Kitasatosporales</taxon>
        <taxon>Streptomycetaceae</taxon>
        <taxon>Streptomyces</taxon>
    </lineage>
</organism>
<evidence type="ECO:0000313" key="4">
    <source>
        <dbReference type="Proteomes" id="UP001432039"/>
    </source>
</evidence>
<dbReference type="EMBL" id="CP108090">
    <property type="protein sequence ID" value="WUQ17640.1"/>
    <property type="molecule type" value="Genomic_DNA"/>
</dbReference>
<evidence type="ECO:0000313" key="2">
    <source>
        <dbReference type="EMBL" id="WUQ09967.1"/>
    </source>
</evidence>
<reference evidence="3" key="1">
    <citation type="submission" date="2022-10" db="EMBL/GenBank/DDBJ databases">
        <title>The complete genomes of actinobacterial strains from the NBC collection.</title>
        <authorList>
            <person name="Joergensen T.S."/>
            <person name="Alvarez Arevalo M."/>
            <person name="Sterndorff E.B."/>
            <person name="Faurdal D."/>
            <person name="Vuksanovic O."/>
            <person name="Mourched A.-S."/>
            <person name="Charusanti P."/>
            <person name="Shaw S."/>
            <person name="Blin K."/>
            <person name="Weber T."/>
        </authorList>
    </citation>
    <scope>NUCLEOTIDE SEQUENCE</scope>
    <source>
        <strain evidence="3">NBC_00248</strain>
    </source>
</reference>
<dbReference type="EMBL" id="CP108090">
    <property type="protein sequence ID" value="WUQ09967.1"/>
    <property type="molecule type" value="Genomic_DNA"/>
</dbReference>
<feature type="region of interest" description="Disordered" evidence="1">
    <location>
        <begin position="1"/>
        <end position="26"/>
    </location>
</feature>
<dbReference type="Proteomes" id="UP001432039">
    <property type="component" value="Chromosome"/>
</dbReference>
<dbReference type="RefSeq" id="WP_328959538.1">
    <property type="nucleotide sequence ID" value="NZ_CP108090.1"/>
</dbReference>
<proteinExistence type="predicted"/>
<feature type="compositionally biased region" description="Basic and acidic residues" evidence="1">
    <location>
        <begin position="7"/>
        <end position="26"/>
    </location>
</feature>
<feature type="region of interest" description="Disordered" evidence="1">
    <location>
        <begin position="157"/>
        <end position="187"/>
    </location>
</feature>
<protein>
    <submittedName>
        <fullName evidence="3">Uncharacterized protein</fullName>
    </submittedName>
</protein>
<gene>
    <name evidence="2" type="ORF">OG517_00010</name>
    <name evidence="3" type="ORF">OG517_43160</name>
</gene>
<sequence>MLLTQRSAERLRREEHERADRHRLEDRKHIRDNQLLEGRRASYAKVNAAARTARDALVSCRTELQETGGVEPGTLATLDSVWAIYVSQHAEAHMTVSDEVLDALGSVNGSLRQMYGLVQRLCRGTPDREAAMSELERRRGELWDRLTFLRDEMRRDLGITSSTRRPDPLQDPGRLPTQNLNQSLPPH</sequence>
<keyword evidence="4" id="KW-1185">Reference proteome</keyword>
<evidence type="ECO:0000313" key="3">
    <source>
        <dbReference type="EMBL" id="WUQ17640.1"/>
    </source>
</evidence>
<name>A0ABZ1TQ41_STRVG</name>